<dbReference type="GO" id="GO:0009055">
    <property type="term" value="F:electron transfer activity"/>
    <property type="evidence" value="ECO:0007669"/>
    <property type="project" value="UniProtKB-UniRule"/>
</dbReference>
<evidence type="ECO:0000313" key="14">
    <source>
        <dbReference type="EMBL" id="TQD46986.1"/>
    </source>
</evidence>
<dbReference type="GO" id="GO:0020037">
    <property type="term" value="F:heme binding"/>
    <property type="evidence" value="ECO:0007669"/>
    <property type="project" value="TreeGrafter"/>
</dbReference>
<evidence type="ECO:0000256" key="2">
    <source>
        <dbReference type="ARBA" id="ARBA00009819"/>
    </source>
</evidence>
<comment type="similarity">
    <text evidence="2 12">Belongs to the cytochrome ubiquinol oxidase subunit 1 family.</text>
</comment>
<sequence>MDALLLSRIQFGFVISFHILFPAFTIGLASWLAFVEGQWLRTRDTVWRDLYFFWTKVFAVSFGMGVVSGIVMSFQFGTNWAVLSEQAGNILGPLLSYEVLTAFFLEATFLGVMLFGWGRVSEKLHFLSTCMVALGTLISTFWIISANSWMQTPQGYTLVDGVFHPADWSAIIFNPSFPYRLAHMVLAAFITTCFVIGGTAAAYLYRGVHREAARRMLRMAVLFAAITVPVQIFVGDLHGLNVGEHQPVKLAAMEAHWESEGPGKGVPLVLFAVPNEDEERNDYEVAIPRVGSLILTHSWDGEIAPLTAVPASERPPVKPVFYAFRVMVGLGMLMLLLVLASLWAWWRKRLYDTRWLLAGWRAMTLSGFVAILAGWYVVEIGRQPWVIHGLLRTADAVSPVAAAAVLTSLIVYAIAYAIVFGAGSWYLFKLLRKGPVPHEPPLSQEGGEKTPMRPLSVPDEPIDDGGAPGTPGRQEDAR</sequence>
<feature type="transmembrane region" description="Helical" evidence="12">
    <location>
        <begin position="358"/>
        <end position="378"/>
    </location>
</feature>
<dbReference type="GO" id="GO:0046872">
    <property type="term" value="F:metal ion binding"/>
    <property type="evidence" value="ECO:0007669"/>
    <property type="project" value="UniProtKB-UniRule"/>
</dbReference>
<dbReference type="EMBL" id="VICE01000059">
    <property type="protein sequence ID" value="TQD46986.1"/>
    <property type="molecule type" value="Genomic_DNA"/>
</dbReference>
<evidence type="ECO:0000256" key="10">
    <source>
        <dbReference type="ARBA" id="ARBA00023004"/>
    </source>
</evidence>
<evidence type="ECO:0000256" key="1">
    <source>
        <dbReference type="ARBA" id="ARBA00004651"/>
    </source>
</evidence>
<comment type="caution">
    <text evidence="14">The sequence shown here is derived from an EMBL/GenBank/DDBJ whole genome shotgun (WGS) entry which is preliminary data.</text>
</comment>
<keyword evidence="10 12" id="KW-0408">Iron</keyword>
<dbReference type="InterPro" id="IPR002585">
    <property type="entry name" value="Cyt-d_ubiquinol_oxidase_su_1"/>
</dbReference>
<feature type="transmembrane region" description="Helical" evidence="12">
    <location>
        <begin position="398"/>
        <end position="428"/>
    </location>
</feature>
<keyword evidence="11 12" id="KW-0472">Membrane</keyword>
<evidence type="ECO:0000256" key="3">
    <source>
        <dbReference type="ARBA" id="ARBA00022448"/>
    </source>
</evidence>
<dbReference type="GO" id="GO:0016682">
    <property type="term" value="F:oxidoreductase activity, acting on diphenols and related substances as donors, oxygen as acceptor"/>
    <property type="evidence" value="ECO:0007669"/>
    <property type="project" value="TreeGrafter"/>
</dbReference>
<feature type="transmembrane region" description="Helical" evidence="12">
    <location>
        <begin position="94"/>
        <end position="117"/>
    </location>
</feature>
<dbReference type="PIRSF" id="PIRSF006446">
    <property type="entry name" value="Cyt_quinol_oxidase_1"/>
    <property type="match status" value="1"/>
</dbReference>
<feature type="transmembrane region" description="Helical" evidence="12">
    <location>
        <begin position="217"/>
        <end position="234"/>
    </location>
</feature>
<dbReference type="Proteomes" id="UP000318212">
    <property type="component" value="Unassembled WGS sequence"/>
</dbReference>
<reference evidence="14 15" key="1">
    <citation type="submission" date="2019-06" db="EMBL/GenBank/DDBJ databases">
        <title>Lysobacter alkalisoli sp. nov. isolated from saline soil.</title>
        <authorList>
            <person name="Sun J.-Q."/>
            <person name="Xu L."/>
        </authorList>
    </citation>
    <scope>NUCLEOTIDE SEQUENCE [LARGE SCALE GENOMIC DNA]</scope>
    <source>
        <strain evidence="14 15">JCM 31130</strain>
    </source>
</reference>
<keyword evidence="6 12" id="KW-0812">Transmembrane</keyword>
<feature type="transmembrane region" description="Helical" evidence="12">
    <location>
        <begin position="181"/>
        <end position="205"/>
    </location>
</feature>
<name>A0A508AAV7_9GAMM</name>
<comment type="subcellular location">
    <subcellularLocation>
        <location evidence="12">Cell inner membrane</location>
    </subcellularLocation>
    <subcellularLocation>
        <location evidence="1">Cell membrane</location>
        <topology evidence="1">Multi-pass membrane protein</topology>
    </subcellularLocation>
</comment>
<keyword evidence="9 12" id="KW-1133">Transmembrane helix</keyword>
<dbReference type="GO" id="GO:0005886">
    <property type="term" value="C:plasma membrane"/>
    <property type="evidence" value="ECO:0007669"/>
    <property type="project" value="UniProtKB-SubCell"/>
</dbReference>
<keyword evidence="8 12" id="KW-0249">Electron transport</keyword>
<evidence type="ECO:0000256" key="5">
    <source>
        <dbReference type="ARBA" id="ARBA00022617"/>
    </source>
</evidence>
<evidence type="ECO:0000256" key="4">
    <source>
        <dbReference type="ARBA" id="ARBA00022475"/>
    </source>
</evidence>
<dbReference type="OrthoDB" id="9807042at2"/>
<keyword evidence="7 12" id="KW-0479">Metal-binding</keyword>
<protein>
    <submittedName>
        <fullName evidence="14">Cytochrome ubiquinol oxidase subunit I</fullName>
    </submittedName>
</protein>
<keyword evidence="5 12" id="KW-0349">Heme</keyword>
<accession>A0A508AAV7</accession>
<evidence type="ECO:0000256" key="13">
    <source>
        <dbReference type="SAM" id="MobiDB-lite"/>
    </source>
</evidence>
<keyword evidence="15" id="KW-1185">Reference proteome</keyword>
<dbReference type="AlphaFoldDB" id="A0A508AAV7"/>
<keyword evidence="4 12" id="KW-1003">Cell membrane</keyword>
<dbReference type="RefSeq" id="WP_141517950.1">
    <property type="nucleotide sequence ID" value="NZ_VICE01000059.1"/>
</dbReference>
<evidence type="ECO:0000256" key="12">
    <source>
        <dbReference type="PIRNR" id="PIRNR006446"/>
    </source>
</evidence>
<keyword evidence="3 12" id="KW-0813">Transport</keyword>
<dbReference type="GO" id="GO:0019646">
    <property type="term" value="P:aerobic electron transport chain"/>
    <property type="evidence" value="ECO:0007669"/>
    <property type="project" value="InterPro"/>
</dbReference>
<evidence type="ECO:0000256" key="11">
    <source>
        <dbReference type="ARBA" id="ARBA00023136"/>
    </source>
</evidence>
<gene>
    <name evidence="14" type="ORF">FKV25_06345</name>
</gene>
<evidence type="ECO:0000256" key="7">
    <source>
        <dbReference type="ARBA" id="ARBA00022723"/>
    </source>
</evidence>
<dbReference type="Pfam" id="PF01654">
    <property type="entry name" value="Cyt_bd_oxida_I"/>
    <property type="match status" value="1"/>
</dbReference>
<organism evidence="14 15">
    <name type="scientific">Marilutibacter aestuarii</name>
    <dbReference type="NCBI Taxonomy" id="1706195"/>
    <lineage>
        <taxon>Bacteria</taxon>
        <taxon>Pseudomonadati</taxon>
        <taxon>Pseudomonadota</taxon>
        <taxon>Gammaproteobacteria</taxon>
        <taxon>Lysobacterales</taxon>
        <taxon>Lysobacteraceae</taxon>
        <taxon>Marilutibacter</taxon>
    </lineage>
</organism>
<proteinExistence type="inferred from homology"/>
<evidence type="ECO:0000256" key="6">
    <source>
        <dbReference type="ARBA" id="ARBA00022692"/>
    </source>
</evidence>
<feature type="transmembrane region" description="Helical" evidence="12">
    <location>
        <begin position="124"/>
        <end position="144"/>
    </location>
</feature>
<dbReference type="PANTHER" id="PTHR30365">
    <property type="entry name" value="CYTOCHROME D UBIQUINOL OXIDASE"/>
    <property type="match status" value="1"/>
</dbReference>
<feature type="transmembrane region" description="Helical" evidence="12">
    <location>
        <begin position="53"/>
        <end position="74"/>
    </location>
</feature>
<feature type="region of interest" description="Disordered" evidence="13">
    <location>
        <begin position="438"/>
        <end position="478"/>
    </location>
</feature>
<evidence type="ECO:0000256" key="8">
    <source>
        <dbReference type="ARBA" id="ARBA00022982"/>
    </source>
</evidence>
<evidence type="ECO:0000313" key="15">
    <source>
        <dbReference type="Proteomes" id="UP000318212"/>
    </source>
</evidence>
<feature type="transmembrane region" description="Helical" evidence="12">
    <location>
        <begin position="322"/>
        <end position="346"/>
    </location>
</feature>
<dbReference type="GO" id="GO:0070069">
    <property type="term" value="C:cytochrome complex"/>
    <property type="evidence" value="ECO:0007669"/>
    <property type="project" value="UniProtKB-UniRule"/>
</dbReference>
<feature type="transmembrane region" description="Helical" evidence="12">
    <location>
        <begin position="12"/>
        <end position="33"/>
    </location>
</feature>
<evidence type="ECO:0000256" key="9">
    <source>
        <dbReference type="ARBA" id="ARBA00022989"/>
    </source>
</evidence>
<dbReference type="PANTHER" id="PTHR30365:SF14">
    <property type="entry name" value="CYTOCHROME BD MENAQUINOL OXIDASE SUBUNIT I-RELATED"/>
    <property type="match status" value="1"/>
</dbReference>